<sequence>MSGTIIVGVTDAASSRSAREWAARRARETGRSLLLLAVVGGAVGAVGEDEVVARVVAAARARLERDAAELSASGVDVQVRVDSGNPVERLVEASAEADLLVIGGEPRGQGHRGQHGRRIAAGAHCPVVVVPEDDGVARAGIVVGVDGSDVSDAAIDFAAAEAARTGERLTLVSAWMPVAVPGDFGMYPDLYLTDLESIARAGVDRVAERVRADHPQLEVRVVVSEGEPAVVIGEQARSARLTVVGSHGRGAFARFLLGSVSEEVVGHLVSATAIVR</sequence>
<evidence type="ECO:0000259" key="2">
    <source>
        <dbReference type="Pfam" id="PF00582"/>
    </source>
</evidence>
<dbReference type="Pfam" id="PF00582">
    <property type="entry name" value="Usp"/>
    <property type="match status" value="2"/>
</dbReference>
<dbReference type="InterPro" id="IPR006015">
    <property type="entry name" value="Universal_stress_UspA"/>
</dbReference>
<dbReference type="InterPro" id="IPR006016">
    <property type="entry name" value="UspA"/>
</dbReference>
<keyword evidence="4" id="KW-1185">Reference proteome</keyword>
<dbReference type="InterPro" id="IPR014729">
    <property type="entry name" value="Rossmann-like_a/b/a_fold"/>
</dbReference>
<evidence type="ECO:0000256" key="1">
    <source>
        <dbReference type="ARBA" id="ARBA00008791"/>
    </source>
</evidence>
<reference evidence="4" key="1">
    <citation type="submission" date="2019-09" db="EMBL/GenBank/DDBJ databases">
        <title>Mumia zhuanghuii sp. nov. isolated from the intestinal contents of plateau pika (Ochotona curzoniae) in the Qinghai-Tibet plateau of China.</title>
        <authorList>
            <person name="Tian Z."/>
        </authorList>
    </citation>
    <scope>NUCLEOTIDE SEQUENCE [LARGE SCALE GENOMIC DNA]</scope>
    <source>
        <strain evidence="4">L-033</strain>
    </source>
</reference>
<protein>
    <submittedName>
        <fullName evidence="3">Universal stress protein</fullName>
    </submittedName>
</protein>
<dbReference type="PANTHER" id="PTHR46268:SF6">
    <property type="entry name" value="UNIVERSAL STRESS PROTEIN UP12"/>
    <property type="match status" value="1"/>
</dbReference>
<comment type="similarity">
    <text evidence="1">Belongs to the universal stress protein A family.</text>
</comment>
<gene>
    <name evidence="3" type="ORF">F6B40_09005</name>
</gene>
<comment type="caution">
    <text evidence="3">The sequence shown here is derived from an EMBL/GenBank/DDBJ whole genome shotgun (WGS) entry which is preliminary data.</text>
</comment>
<evidence type="ECO:0000313" key="4">
    <source>
        <dbReference type="Proteomes" id="UP000326838"/>
    </source>
</evidence>
<feature type="domain" description="UspA" evidence="2">
    <location>
        <begin position="1"/>
        <end position="131"/>
    </location>
</feature>
<dbReference type="EMBL" id="VYUY01000009">
    <property type="protein sequence ID" value="KAA9133866.1"/>
    <property type="molecule type" value="Genomic_DNA"/>
</dbReference>
<evidence type="ECO:0000313" key="3">
    <source>
        <dbReference type="EMBL" id="KAA9133866.1"/>
    </source>
</evidence>
<dbReference type="PRINTS" id="PR01438">
    <property type="entry name" value="UNVRSLSTRESS"/>
</dbReference>
<organism evidence="3 4">
    <name type="scientific">Microbacterium caowuchunii</name>
    <dbReference type="NCBI Taxonomy" id="2614638"/>
    <lineage>
        <taxon>Bacteria</taxon>
        <taxon>Bacillati</taxon>
        <taxon>Actinomycetota</taxon>
        <taxon>Actinomycetes</taxon>
        <taxon>Micrococcales</taxon>
        <taxon>Microbacteriaceae</taxon>
        <taxon>Microbacterium</taxon>
    </lineage>
</organism>
<accession>A0A5N0TJ07</accession>
<dbReference type="SUPFAM" id="SSF52402">
    <property type="entry name" value="Adenine nucleotide alpha hydrolases-like"/>
    <property type="match status" value="2"/>
</dbReference>
<dbReference type="AlphaFoldDB" id="A0A5N0TJ07"/>
<dbReference type="Gene3D" id="3.40.50.620">
    <property type="entry name" value="HUPs"/>
    <property type="match status" value="2"/>
</dbReference>
<proteinExistence type="inferred from homology"/>
<name>A0A5N0TJ07_9MICO</name>
<dbReference type="Proteomes" id="UP000326838">
    <property type="component" value="Unassembled WGS sequence"/>
</dbReference>
<feature type="domain" description="UspA" evidence="2">
    <location>
        <begin position="141"/>
        <end position="276"/>
    </location>
</feature>
<dbReference type="RefSeq" id="WP_150893184.1">
    <property type="nucleotide sequence ID" value="NZ_VYUY01000009.1"/>
</dbReference>
<dbReference type="PANTHER" id="PTHR46268">
    <property type="entry name" value="STRESS RESPONSE PROTEIN NHAX"/>
    <property type="match status" value="1"/>
</dbReference>